<dbReference type="EMBL" id="JACGCM010001161">
    <property type="protein sequence ID" value="KAF6160649.1"/>
    <property type="molecule type" value="Genomic_DNA"/>
</dbReference>
<dbReference type="Proteomes" id="UP000541444">
    <property type="component" value="Unassembled WGS sequence"/>
</dbReference>
<keyword evidence="2" id="KW-1185">Reference proteome</keyword>
<reference evidence="1 2" key="1">
    <citation type="journal article" date="2020" name="IScience">
        <title>Genome Sequencing of the Endangered Kingdonia uniflora (Circaeasteraceae, Ranunculales) Reveals Potential Mechanisms of Evolutionary Specialization.</title>
        <authorList>
            <person name="Sun Y."/>
            <person name="Deng T."/>
            <person name="Zhang A."/>
            <person name="Moore M.J."/>
            <person name="Landis J.B."/>
            <person name="Lin N."/>
            <person name="Zhang H."/>
            <person name="Zhang X."/>
            <person name="Huang J."/>
            <person name="Zhang X."/>
            <person name="Sun H."/>
            <person name="Wang H."/>
        </authorList>
    </citation>
    <scope>NUCLEOTIDE SEQUENCE [LARGE SCALE GENOMIC DNA]</scope>
    <source>
        <strain evidence="1">TB1705</strain>
        <tissue evidence="1">Leaf</tissue>
    </source>
</reference>
<evidence type="ECO:0000313" key="2">
    <source>
        <dbReference type="Proteomes" id="UP000541444"/>
    </source>
</evidence>
<evidence type="ECO:0000313" key="1">
    <source>
        <dbReference type="EMBL" id="KAF6160649.1"/>
    </source>
</evidence>
<accession>A0A7J7N0C8</accession>
<gene>
    <name evidence="1" type="ORF">GIB67_019589</name>
</gene>
<name>A0A7J7N0C8_9MAGN</name>
<proteinExistence type="predicted"/>
<dbReference type="AlphaFoldDB" id="A0A7J7N0C8"/>
<sequence length="244" mass="27622">MFSPTTQIGLWGSSIGTRHPRKATADRGFQPMEHKRAEEIQPLTTICPITVDLAADDDVGIHQRKEASVIEYGNIPVHQSEDVVEQYDALITFADLPEQLDANTLEYKNFEEKYTSWEAELRQKSSLEDCNQSLSGELNKKCKENESLKAINELLMEQIDLYLPPATPLAVLQSYQPVSDATLAKKYDNLLSAHEDVKKKLIAKKDFVSHSKLMKLILVSELEFVFDYPKSDAVFILDFMLNIG</sequence>
<comment type="caution">
    <text evidence="1">The sequence shown here is derived from an EMBL/GenBank/DDBJ whole genome shotgun (WGS) entry which is preliminary data.</text>
</comment>
<organism evidence="1 2">
    <name type="scientific">Kingdonia uniflora</name>
    <dbReference type="NCBI Taxonomy" id="39325"/>
    <lineage>
        <taxon>Eukaryota</taxon>
        <taxon>Viridiplantae</taxon>
        <taxon>Streptophyta</taxon>
        <taxon>Embryophyta</taxon>
        <taxon>Tracheophyta</taxon>
        <taxon>Spermatophyta</taxon>
        <taxon>Magnoliopsida</taxon>
        <taxon>Ranunculales</taxon>
        <taxon>Circaeasteraceae</taxon>
        <taxon>Kingdonia</taxon>
    </lineage>
</organism>
<protein>
    <submittedName>
        <fullName evidence="1">Uncharacterized protein</fullName>
    </submittedName>
</protein>